<comment type="caution">
    <text evidence="3">The sequence shown here is derived from an EMBL/GenBank/DDBJ whole genome shotgun (WGS) entry which is preliminary data.</text>
</comment>
<dbReference type="SUPFAM" id="SSF51735">
    <property type="entry name" value="NAD(P)-binding Rossmann-fold domains"/>
    <property type="match status" value="1"/>
</dbReference>
<feature type="signal peptide" evidence="2">
    <location>
        <begin position="1"/>
        <end position="35"/>
    </location>
</feature>
<dbReference type="Proteomes" id="UP000243579">
    <property type="component" value="Unassembled WGS sequence"/>
</dbReference>
<accession>A0A1V9YR99</accession>
<proteinExistence type="predicted"/>
<dbReference type="PRINTS" id="PR00081">
    <property type="entry name" value="GDHRDH"/>
</dbReference>
<evidence type="ECO:0000256" key="1">
    <source>
        <dbReference type="ARBA" id="ARBA00023002"/>
    </source>
</evidence>
<name>A0A1V9YR99_ACHHY</name>
<protein>
    <submittedName>
        <fullName evidence="3">FabG domain-containing protein</fullName>
    </submittedName>
</protein>
<evidence type="ECO:0000313" key="3">
    <source>
        <dbReference type="EMBL" id="OQR88294.1"/>
    </source>
</evidence>
<keyword evidence="4" id="KW-1185">Reference proteome</keyword>
<dbReference type="InterPro" id="IPR052228">
    <property type="entry name" value="Sec_Metab_Biosynth_Oxidored"/>
</dbReference>
<dbReference type="Gene3D" id="3.40.50.720">
    <property type="entry name" value="NAD(P)-binding Rossmann-like Domain"/>
    <property type="match status" value="1"/>
</dbReference>
<dbReference type="PANTHER" id="PTHR47534:SF3">
    <property type="entry name" value="ALCOHOL DEHYDROGENASE-LIKE C-TERMINAL DOMAIN-CONTAINING PROTEIN"/>
    <property type="match status" value="1"/>
</dbReference>
<dbReference type="EMBL" id="JNBR01001386">
    <property type="protein sequence ID" value="OQR88294.1"/>
    <property type="molecule type" value="Genomic_DNA"/>
</dbReference>
<dbReference type="OrthoDB" id="2898509at2759"/>
<sequence length="323" mass="34872">MKRSHQIFVVSTLVLGLSLVLTSFQSSMKLDVVKARNVGAAFPGLKALVVGGTSGIGEAIALRLARAQFDVVIVGRNAARGEAVVAAMQASHPSGTYSFLPLDAQYVKNVKGLAAQFPQLDRLVLTQGIATIQGRTETSEGLDQKLSLHYYSRMAFIAEFLPVLRASSRSPRVLSVLSGGIHAPYAKFQEDPELKDNYSLKNAADAAGFYNDLMLDAFAEDEANKNIAFGHSAPGFVATNWGTEMPWALRTLLIRPLQWFGKSSADCAEFMSDFLLQPTPASGFHAITQHGDAAKTTDLHTPEAKAFMKAHTLGLLSKIMSEQ</sequence>
<evidence type="ECO:0000313" key="4">
    <source>
        <dbReference type="Proteomes" id="UP000243579"/>
    </source>
</evidence>
<dbReference type="PANTHER" id="PTHR47534">
    <property type="entry name" value="YALI0E05731P"/>
    <property type="match status" value="1"/>
</dbReference>
<dbReference type="InterPro" id="IPR002347">
    <property type="entry name" value="SDR_fam"/>
</dbReference>
<reference evidence="3 4" key="1">
    <citation type="journal article" date="2014" name="Genome Biol. Evol.">
        <title>The secreted proteins of Achlya hypogyna and Thraustotheca clavata identify the ancestral oomycete secretome and reveal gene acquisitions by horizontal gene transfer.</title>
        <authorList>
            <person name="Misner I."/>
            <person name="Blouin N."/>
            <person name="Leonard G."/>
            <person name="Richards T.A."/>
            <person name="Lane C.E."/>
        </authorList>
    </citation>
    <scope>NUCLEOTIDE SEQUENCE [LARGE SCALE GENOMIC DNA]</scope>
    <source>
        <strain evidence="3 4">ATCC 48635</strain>
    </source>
</reference>
<evidence type="ECO:0000256" key="2">
    <source>
        <dbReference type="SAM" id="SignalP"/>
    </source>
</evidence>
<keyword evidence="2" id="KW-0732">Signal</keyword>
<dbReference type="Pfam" id="PF00106">
    <property type="entry name" value="adh_short"/>
    <property type="match status" value="1"/>
</dbReference>
<keyword evidence="1" id="KW-0560">Oxidoreductase</keyword>
<dbReference type="InterPro" id="IPR036291">
    <property type="entry name" value="NAD(P)-bd_dom_sf"/>
</dbReference>
<organism evidence="3 4">
    <name type="scientific">Achlya hypogyna</name>
    <name type="common">Oomycete</name>
    <name type="synonym">Protoachlya hypogyna</name>
    <dbReference type="NCBI Taxonomy" id="1202772"/>
    <lineage>
        <taxon>Eukaryota</taxon>
        <taxon>Sar</taxon>
        <taxon>Stramenopiles</taxon>
        <taxon>Oomycota</taxon>
        <taxon>Saprolegniomycetes</taxon>
        <taxon>Saprolegniales</taxon>
        <taxon>Achlyaceae</taxon>
        <taxon>Achlya</taxon>
    </lineage>
</organism>
<dbReference type="AlphaFoldDB" id="A0A1V9YR99"/>
<dbReference type="GO" id="GO:0016491">
    <property type="term" value="F:oxidoreductase activity"/>
    <property type="evidence" value="ECO:0007669"/>
    <property type="project" value="UniProtKB-KW"/>
</dbReference>
<gene>
    <name evidence="3" type="ORF">ACHHYP_06967</name>
</gene>
<dbReference type="STRING" id="1202772.A0A1V9YR99"/>
<feature type="chain" id="PRO_5010695165" evidence="2">
    <location>
        <begin position="36"/>
        <end position="323"/>
    </location>
</feature>